<organism evidence="5 6">
    <name type="scientific">Lucilia cuprina</name>
    <name type="common">Green bottle fly</name>
    <name type="synonym">Australian sheep blowfly</name>
    <dbReference type="NCBI Taxonomy" id="7375"/>
    <lineage>
        <taxon>Eukaryota</taxon>
        <taxon>Metazoa</taxon>
        <taxon>Ecdysozoa</taxon>
        <taxon>Arthropoda</taxon>
        <taxon>Hexapoda</taxon>
        <taxon>Insecta</taxon>
        <taxon>Pterygota</taxon>
        <taxon>Neoptera</taxon>
        <taxon>Endopterygota</taxon>
        <taxon>Diptera</taxon>
        <taxon>Brachycera</taxon>
        <taxon>Muscomorpha</taxon>
        <taxon>Oestroidea</taxon>
        <taxon>Calliphoridae</taxon>
        <taxon>Luciliinae</taxon>
        <taxon>Lucilia</taxon>
    </lineage>
</organism>
<evidence type="ECO:0000313" key="5">
    <source>
        <dbReference type="EMBL" id="KNC34946.1"/>
    </source>
</evidence>
<dbReference type="InterPro" id="IPR016197">
    <property type="entry name" value="Chromo-like_dom_sf"/>
</dbReference>
<feature type="domain" description="Chromo" evidence="4">
    <location>
        <begin position="257"/>
        <end position="318"/>
    </location>
</feature>
<evidence type="ECO:0000313" key="6">
    <source>
        <dbReference type="Proteomes" id="UP000037069"/>
    </source>
</evidence>
<feature type="compositionally biased region" description="Polar residues" evidence="3">
    <location>
        <begin position="212"/>
        <end position="221"/>
    </location>
</feature>
<feature type="compositionally biased region" description="Polar residues" evidence="3">
    <location>
        <begin position="405"/>
        <end position="415"/>
    </location>
</feature>
<dbReference type="GO" id="GO:0005634">
    <property type="term" value="C:nucleus"/>
    <property type="evidence" value="ECO:0007669"/>
    <property type="project" value="UniProtKB-SubCell"/>
</dbReference>
<dbReference type="InterPro" id="IPR051219">
    <property type="entry name" value="Heterochromatin_chromo-domain"/>
</dbReference>
<sequence length="538" mass="59783">MVGREITPTEIGKHSKLIKNAQEEMATMDVLVCGRCLTVFHFVEEFKQHKLKPCFKENNNVRECNDTKPKIWAFLLWKATQLNNNKDNNVTSPNSWALYQTWVKMEETLRETWIVAGRTIQSFAKVSQGNLQEMPVKITKTVVNNTGDNGSPGRKPLAQTKPQVANLKPPNKIISSNNNSTIDSENESSPMKSPLASNAAQKLNKKPIATPQLPTNKPLQMTTTTPSATTTAANTPAKPLTRRAKRSIPNSEEVVEENVEKIVAKRFNPRRRMHEYLVKWENRNLEQNTWEPASHLENVPHLLETFEKQLARQKETRAALQAKQQAAAAAAAAAANTPKPLEVNKSLETEANKPQLASPSERPQRSSKTKAMDQVKQWVAGTNSSAANSPSSEMTQHQENEKDWTMNTSTGSNRPTVAAGIKRKLDDSDYNDSNASDVPPSTTNTMEDFEENLIPLNTLKKMKYGNAVSVEVKTKIDNNKQIKVNGTTPGRTEGLPNSAEVIITQDSNASGVVKKPGFNGSTMVAPVVLFYYYKMVHL</sequence>
<feature type="compositionally biased region" description="Low complexity" evidence="3">
    <location>
        <begin position="171"/>
        <end position="189"/>
    </location>
</feature>
<dbReference type="STRING" id="7375.A0A0L0CRV0"/>
<evidence type="ECO:0000256" key="3">
    <source>
        <dbReference type="SAM" id="MobiDB-lite"/>
    </source>
</evidence>
<evidence type="ECO:0000259" key="4">
    <source>
        <dbReference type="PROSITE" id="PS50013"/>
    </source>
</evidence>
<dbReference type="Proteomes" id="UP000037069">
    <property type="component" value="Unassembled WGS sequence"/>
</dbReference>
<dbReference type="InterPro" id="IPR023780">
    <property type="entry name" value="Chromo_domain"/>
</dbReference>
<proteinExistence type="predicted"/>
<accession>A0A0L0CRV0</accession>
<keyword evidence="6" id="KW-1185">Reference proteome</keyword>
<feature type="region of interest" description="Disordered" evidence="3">
    <location>
        <begin position="347"/>
        <end position="445"/>
    </location>
</feature>
<protein>
    <recommendedName>
        <fullName evidence="4">Chromo domain-containing protein</fullName>
    </recommendedName>
</protein>
<evidence type="ECO:0000256" key="1">
    <source>
        <dbReference type="ARBA" id="ARBA00004123"/>
    </source>
</evidence>
<name>A0A0L0CRV0_LUCCU</name>
<dbReference type="EMBL" id="JRES01000005">
    <property type="protein sequence ID" value="KNC34946.1"/>
    <property type="molecule type" value="Genomic_DNA"/>
</dbReference>
<reference evidence="5 6" key="1">
    <citation type="journal article" date="2015" name="Nat. Commun.">
        <title>Lucilia cuprina genome unlocks parasitic fly biology to underpin future interventions.</title>
        <authorList>
            <person name="Anstead C.A."/>
            <person name="Korhonen P.K."/>
            <person name="Young N.D."/>
            <person name="Hall R.S."/>
            <person name="Jex A.R."/>
            <person name="Murali S.C."/>
            <person name="Hughes D.S."/>
            <person name="Lee S.F."/>
            <person name="Perry T."/>
            <person name="Stroehlein A.J."/>
            <person name="Ansell B.R."/>
            <person name="Breugelmans B."/>
            <person name="Hofmann A."/>
            <person name="Qu J."/>
            <person name="Dugan S."/>
            <person name="Lee S.L."/>
            <person name="Chao H."/>
            <person name="Dinh H."/>
            <person name="Han Y."/>
            <person name="Doddapaneni H.V."/>
            <person name="Worley K.C."/>
            <person name="Muzny D.M."/>
            <person name="Ioannidis P."/>
            <person name="Waterhouse R.M."/>
            <person name="Zdobnov E.M."/>
            <person name="James P.J."/>
            <person name="Bagnall N.H."/>
            <person name="Kotze A.C."/>
            <person name="Gibbs R.A."/>
            <person name="Richards S."/>
            <person name="Batterham P."/>
            <person name="Gasser R.B."/>
        </authorList>
    </citation>
    <scope>NUCLEOTIDE SEQUENCE [LARGE SCALE GENOMIC DNA]</scope>
    <source>
        <strain evidence="5 6">LS</strain>
        <tissue evidence="5">Full body</tissue>
    </source>
</reference>
<feature type="compositionally biased region" description="Polar residues" evidence="3">
    <location>
        <begin position="380"/>
        <end position="395"/>
    </location>
</feature>
<evidence type="ECO:0000256" key="2">
    <source>
        <dbReference type="ARBA" id="ARBA00023242"/>
    </source>
</evidence>
<dbReference type="SMART" id="SM00298">
    <property type="entry name" value="CHROMO"/>
    <property type="match status" value="1"/>
</dbReference>
<gene>
    <name evidence="5" type="ORF">FF38_12258</name>
</gene>
<dbReference type="SUPFAM" id="SSF54160">
    <property type="entry name" value="Chromo domain-like"/>
    <property type="match status" value="1"/>
</dbReference>
<comment type="subcellular location">
    <subcellularLocation>
        <location evidence="1">Nucleus</location>
    </subcellularLocation>
</comment>
<dbReference type="Gene3D" id="2.40.50.40">
    <property type="match status" value="1"/>
</dbReference>
<feature type="compositionally biased region" description="Low complexity" evidence="3">
    <location>
        <begin position="222"/>
        <end position="239"/>
    </location>
</feature>
<dbReference type="PROSITE" id="PS50013">
    <property type="entry name" value="CHROMO_2"/>
    <property type="match status" value="1"/>
</dbReference>
<dbReference type="GO" id="GO:0005694">
    <property type="term" value="C:chromosome"/>
    <property type="evidence" value="ECO:0007669"/>
    <property type="project" value="UniProtKB-ARBA"/>
</dbReference>
<dbReference type="InterPro" id="IPR000953">
    <property type="entry name" value="Chromo/chromo_shadow_dom"/>
</dbReference>
<comment type="caution">
    <text evidence="5">The sequence shown here is derived from an EMBL/GenBank/DDBJ whole genome shotgun (WGS) entry which is preliminary data.</text>
</comment>
<feature type="region of interest" description="Disordered" evidence="3">
    <location>
        <begin position="142"/>
        <end position="251"/>
    </location>
</feature>
<dbReference type="OrthoDB" id="1918685at2759"/>
<keyword evidence="2" id="KW-0539">Nucleus</keyword>
<dbReference type="Pfam" id="PF00385">
    <property type="entry name" value="Chromo"/>
    <property type="match status" value="1"/>
</dbReference>
<dbReference type="PANTHER" id="PTHR22812">
    <property type="entry name" value="CHROMOBOX PROTEIN"/>
    <property type="match status" value="1"/>
</dbReference>
<dbReference type="AlphaFoldDB" id="A0A0L0CRV0"/>